<dbReference type="AlphaFoldDB" id="A0A1X1TER6"/>
<name>A0A1X1TER6_9MYCO</name>
<evidence type="ECO:0000313" key="2">
    <source>
        <dbReference type="Proteomes" id="UP000193564"/>
    </source>
</evidence>
<keyword evidence="2" id="KW-1185">Reference proteome</keyword>
<dbReference type="Proteomes" id="UP000193564">
    <property type="component" value="Unassembled WGS sequence"/>
</dbReference>
<comment type="caution">
    <text evidence="1">The sequence shown here is derived from an EMBL/GenBank/DDBJ whole genome shotgun (WGS) entry which is preliminary data.</text>
</comment>
<dbReference type="EMBL" id="LQOS01000020">
    <property type="protein sequence ID" value="ORV43033.1"/>
    <property type="molecule type" value="Genomic_DNA"/>
</dbReference>
<sequence length="90" mass="9135">MHIAVVLGVFGRRSAAGSWISSMASIVFFCDFGPQVAMCSARAASTAAMSVGSVIKAVRVTIARTSGSWMTPAANSAATSGGRSCSMTAR</sequence>
<evidence type="ECO:0000313" key="1">
    <source>
        <dbReference type="EMBL" id="ORV43033.1"/>
    </source>
</evidence>
<organism evidence="1 2">
    <name type="scientific">Mycolicibacterium doricum</name>
    <dbReference type="NCBI Taxonomy" id="126673"/>
    <lineage>
        <taxon>Bacteria</taxon>
        <taxon>Bacillati</taxon>
        <taxon>Actinomycetota</taxon>
        <taxon>Actinomycetes</taxon>
        <taxon>Mycobacteriales</taxon>
        <taxon>Mycobacteriaceae</taxon>
        <taxon>Mycolicibacterium</taxon>
    </lineage>
</organism>
<proteinExistence type="predicted"/>
<reference evidence="1 2" key="1">
    <citation type="submission" date="2016-01" db="EMBL/GenBank/DDBJ databases">
        <title>The new phylogeny of the genus Mycobacterium.</title>
        <authorList>
            <person name="Tarcisio F."/>
            <person name="Conor M."/>
            <person name="Antonella G."/>
            <person name="Elisabetta G."/>
            <person name="Giulia F.S."/>
            <person name="Sara T."/>
            <person name="Anna F."/>
            <person name="Clotilde B."/>
            <person name="Roberto B."/>
            <person name="Veronica D.S."/>
            <person name="Fabio R."/>
            <person name="Monica P."/>
            <person name="Olivier J."/>
            <person name="Enrico T."/>
            <person name="Nicola S."/>
        </authorList>
    </citation>
    <scope>NUCLEOTIDE SEQUENCE [LARGE SCALE GENOMIC DNA]</scope>
    <source>
        <strain evidence="1 2">DSM 44339</strain>
    </source>
</reference>
<accession>A0A1X1TER6</accession>
<gene>
    <name evidence="1" type="ORF">AWC01_07625</name>
</gene>
<protein>
    <submittedName>
        <fullName evidence="1">Uncharacterized protein</fullName>
    </submittedName>
</protein>